<dbReference type="SUPFAM" id="SSF53822">
    <property type="entry name" value="Periplasmic binding protein-like I"/>
    <property type="match status" value="1"/>
</dbReference>
<proteinExistence type="predicted"/>
<evidence type="ECO:0000256" key="3">
    <source>
        <dbReference type="ARBA" id="ARBA00022989"/>
    </source>
</evidence>
<evidence type="ECO:0000313" key="6">
    <source>
        <dbReference type="EMBL" id="KAK5974919.1"/>
    </source>
</evidence>
<evidence type="ECO:0000313" key="7">
    <source>
        <dbReference type="Proteomes" id="UP001331761"/>
    </source>
</evidence>
<dbReference type="AlphaFoldDB" id="A0AAN8FEU0"/>
<evidence type="ECO:0000259" key="5">
    <source>
        <dbReference type="Pfam" id="PF01094"/>
    </source>
</evidence>
<dbReference type="Proteomes" id="UP001331761">
    <property type="component" value="Unassembled WGS sequence"/>
</dbReference>
<comment type="caution">
    <text evidence="6">The sequence shown here is derived from an EMBL/GenBank/DDBJ whole genome shotgun (WGS) entry which is preliminary data.</text>
</comment>
<feature type="non-terminal residue" evidence="6">
    <location>
        <position position="121"/>
    </location>
</feature>
<dbReference type="InterPro" id="IPR001828">
    <property type="entry name" value="ANF_lig-bd_rcpt"/>
</dbReference>
<reference evidence="6 7" key="1">
    <citation type="submission" date="2019-10" db="EMBL/GenBank/DDBJ databases">
        <title>Assembly and Annotation for the nematode Trichostrongylus colubriformis.</title>
        <authorList>
            <person name="Martin J."/>
        </authorList>
    </citation>
    <scope>NUCLEOTIDE SEQUENCE [LARGE SCALE GENOMIC DNA]</scope>
    <source>
        <strain evidence="6">G859</strain>
        <tissue evidence="6">Whole worm</tissue>
    </source>
</reference>
<dbReference type="EMBL" id="WIXE01013639">
    <property type="protein sequence ID" value="KAK5974919.1"/>
    <property type="molecule type" value="Genomic_DNA"/>
</dbReference>
<feature type="domain" description="Receptor ligand binding region" evidence="5">
    <location>
        <begin position="6"/>
        <end position="116"/>
    </location>
</feature>
<keyword evidence="4" id="KW-0472">Membrane</keyword>
<protein>
    <recommendedName>
        <fullName evidence="5">Receptor ligand binding region domain-containing protein</fullName>
    </recommendedName>
</protein>
<dbReference type="Pfam" id="PF01094">
    <property type="entry name" value="ANF_receptor"/>
    <property type="match status" value="1"/>
</dbReference>
<dbReference type="GO" id="GO:0016020">
    <property type="term" value="C:membrane"/>
    <property type="evidence" value="ECO:0007669"/>
    <property type="project" value="UniProtKB-SubCell"/>
</dbReference>
<keyword evidence="3" id="KW-1133">Transmembrane helix</keyword>
<organism evidence="6 7">
    <name type="scientific">Trichostrongylus colubriformis</name>
    <name type="common">Black scour worm</name>
    <dbReference type="NCBI Taxonomy" id="6319"/>
    <lineage>
        <taxon>Eukaryota</taxon>
        <taxon>Metazoa</taxon>
        <taxon>Ecdysozoa</taxon>
        <taxon>Nematoda</taxon>
        <taxon>Chromadorea</taxon>
        <taxon>Rhabditida</taxon>
        <taxon>Rhabditina</taxon>
        <taxon>Rhabditomorpha</taxon>
        <taxon>Strongyloidea</taxon>
        <taxon>Trichostrongylidae</taxon>
        <taxon>Trichostrongylus</taxon>
    </lineage>
</organism>
<sequence length="121" mass="13994">MEFYSLGIAVRSILLAYEWDQFALLYSNVQDKDMSCSAVRNDLQSVVNRYDDITINFVANIMEISLEYIKKVMRSVWARARIVVVCVPEDVKREFLLHVMDSGYLTDDFVYILADTDSTGF</sequence>
<comment type="subcellular location">
    <subcellularLocation>
        <location evidence="1">Membrane</location>
    </subcellularLocation>
</comment>
<evidence type="ECO:0000256" key="4">
    <source>
        <dbReference type="ARBA" id="ARBA00023136"/>
    </source>
</evidence>
<keyword evidence="2" id="KW-0812">Transmembrane</keyword>
<accession>A0AAN8FEU0</accession>
<evidence type="ECO:0000256" key="1">
    <source>
        <dbReference type="ARBA" id="ARBA00004370"/>
    </source>
</evidence>
<dbReference type="InterPro" id="IPR028082">
    <property type="entry name" value="Peripla_BP_I"/>
</dbReference>
<gene>
    <name evidence="6" type="ORF">GCK32_020208</name>
</gene>
<keyword evidence="7" id="KW-1185">Reference proteome</keyword>
<evidence type="ECO:0000256" key="2">
    <source>
        <dbReference type="ARBA" id="ARBA00022692"/>
    </source>
</evidence>
<name>A0AAN8FEU0_TRICO</name>
<dbReference type="Gene3D" id="3.40.50.2300">
    <property type="match status" value="1"/>
</dbReference>